<gene>
    <name evidence="1" type="ORF">AVDCRST_MAG55-3084</name>
</gene>
<sequence>MHGHFDHVGVARNRASGWGVPLYAHPLDIQYLIGQ</sequence>
<accession>A0A6J4Q8Q4</accession>
<dbReference type="SUPFAM" id="SSF56281">
    <property type="entry name" value="Metallo-hydrolase/oxidoreductase"/>
    <property type="match status" value="1"/>
</dbReference>
<proteinExistence type="predicted"/>
<dbReference type="EMBL" id="CADCUZ010000156">
    <property type="protein sequence ID" value="CAA9436752.1"/>
    <property type="molecule type" value="Genomic_DNA"/>
</dbReference>
<name>A0A6J4Q8Q4_9ACTN</name>
<dbReference type="AlphaFoldDB" id="A0A6J4Q8Q4"/>
<organism evidence="1">
    <name type="scientific">uncultured Rubrobacteraceae bacterium</name>
    <dbReference type="NCBI Taxonomy" id="349277"/>
    <lineage>
        <taxon>Bacteria</taxon>
        <taxon>Bacillati</taxon>
        <taxon>Actinomycetota</taxon>
        <taxon>Rubrobacteria</taxon>
        <taxon>Rubrobacterales</taxon>
        <taxon>Rubrobacteraceae</taxon>
        <taxon>environmental samples</taxon>
    </lineage>
</organism>
<evidence type="ECO:0000313" key="1">
    <source>
        <dbReference type="EMBL" id="CAA9436752.1"/>
    </source>
</evidence>
<protein>
    <recommendedName>
        <fullName evidence="2">MBL fold metallo-hydrolase</fullName>
    </recommendedName>
</protein>
<reference evidence="1" key="1">
    <citation type="submission" date="2020-02" db="EMBL/GenBank/DDBJ databases">
        <authorList>
            <person name="Meier V. D."/>
        </authorList>
    </citation>
    <scope>NUCLEOTIDE SEQUENCE</scope>
    <source>
        <strain evidence="1">AVDCRST_MAG55</strain>
    </source>
</reference>
<dbReference type="InterPro" id="IPR036866">
    <property type="entry name" value="RibonucZ/Hydroxyglut_hydro"/>
</dbReference>
<dbReference type="Gene3D" id="3.60.15.10">
    <property type="entry name" value="Ribonuclease Z/Hydroxyacylglutathione hydrolase-like"/>
    <property type="match status" value="1"/>
</dbReference>
<evidence type="ECO:0008006" key="2">
    <source>
        <dbReference type="Google" id="ProtNLM"/>
    </source>
</evidence>